<dbReference type="EMBL" id="BLXZ01000007">
    <property type="protein sequence ID" value="GFO69882.1"/>
    <property type="molecule type" value="Genomic_DNA"/>
</dbReference>
<protein>
    <submittedName>
        <fullName evidence="1">Uncharacterized protein</fullName>
    </submittedName>
</protein>
<proteinExistence type="predicted"/>
<reference evidence="2" key="1">
    <citation type="submission" date="2020-06" db="EMBL/GenBank/DDBJ databases">
        <title>Draft genomic sequecing of Geomonas sp. Red745.</title>
        <authorList>
            <person name="Itoh H."/>
            <person name="Xu Z.X."/>
            <person name="Ushijima N."/>
            <person name="Masuda Y."/>
            <person name="Shiratori Y."/>
            <person name="Senoo K."/>
        </authorList>
    </citation>
    <scope>NUCLEOTIDE SEQUENCE [LARGE SCALE GENOMIC DNA]</scope>
    <source>
        <strain evidence="2">Red745</strain>
    </source>
</reference>
<dbReference type="AlphaFoldDB" id="A0A6V8NB76"/>
<dbReference type="Proteomes" id="UP000587586">
    <property type="component" value="Unassembled WGS sequence"/>
</dbReference>
<evidence type="ECO:0000313" key="1">
    <source>
        <dbReference type="EMBL" id="GFO69882.1"/>
    </source>
</evidence>
<name>A0A6V8NB76_9BACT</name>
<dbReference type="RefSeq" id="WP_183362456.1">
    <property type="nucleotide sequence ID" value="NZ_BLXZ01000007.1"/>
</dbReference>
<gene>
    <name evidence="1" type="ORF">GMLC_34610</name>
</gene>
<organism evidence="1 2">
    <name type="scientific">Geomonas limicola</name>
    <dbReference type="NCBI Taxonomy" id="2740186"/>
    <lineage>
        <taxon>Bacteria</taxon>
        <taxon>Pseudomonadati</taxon>
        <taxon>Thermodesulfobacteriota</taxon>
        <taxon>Desulfuromonadia</taxon>
        <taxon>Geobacterales</taxon>
        <taxon>Geobacteraceae</taxon>
        <taxon>Geomonas</taxon>
    </lineage>
</organism>
<comment type="caution">
    <text evidence="1">The sequence shown here is derived from an EMBL/GenBank/DDBJ whole genome shotgun (WGS) entry which is preliminary data.</text>
</comment>
<sequence>MATRKKSSVSLDDIFDTFHNNTNGGRNAGIALLREMLFYQNTGKWPSHLKGRKWRQFDGGKEWQKRKVT</sequence>
<accession>A0A6V8NB76</accession>
<evidence type="ECO:0000313" key="2">
    <source>
        <dbReference type="Proteomes" id="UP000587586"/>
    </source>
</evidence>
<keyword evidence="2" id="KW-1185">Reference proteome</keyword>